<gene>
    <name evidence="3" type="ordered locus">Mesci_2346</name>
</gene>
<dbReference type="InterPro" id="IPR038729">
    <property type="entry name" value="Rad50/SbcC_AAA"/>
</dbReference>
<dbReference type="STRING" id="765698.Mesci_2346"/>
<evidence type="ECO:0000256" key="1">
    <source>
        <dbReference type="SAM" id="Coils"/>
    </source>
</evidence>
<dbReference type="Pfam" id="PF12532">
    <property type="entry name" value="DUF3732"/>
    <property type="match status" value="1"/>
</dbReference>
<evidence type="ECO:0000313" key="4">
    <source>
        <dbReference type="Proteomes" id="UP000007471"/>
    </source>
</evidence>
<reference evidence="4" key="1">
    <citation type="submission" date="2011-01" db="EMBL/GenBank/DDBJ databases">
        <title>Complete sequence of chromosome of Mesorhizobium ciceri bv. biserrulae WSM1271.</title>
        <authorList>
            <person name="Lucas S."/>
            <person name="Copeland A."/>
            <person name="Lapidus A."/>
            <person name="Cheng J.-F."/>
            <person name="Goodwin L."/>
            <person name="Pitluck S."/>
            <person name="Teshima H."/>
            <person name="Detter J.C."/>
            <person name="Han C."/>
            <person name="Tapia R."/>
            <person name="Land M."/>
            <person name="Hauser L."/>
            <person name="Kyrpides N."/>
            <person name="Ivanova N."/>
            <person name="Nandasena K."/>
            <person name="Reeve W.G."/>
            <person name="Howieson J.G."/>
            <person name="O'Hara G."/>
            <person name="Tiwari R.P."/>
            <person name="Woyke T."/>
        </authorList>
    </citation>
    <scope>NUCLEOTIDE SEQUENCE [LARGE SCALE GENOMIC DNA]</scope>
    <source>
        <strain evidence="4">HAMBI 2942 / LMG 23838 / WSM1271</strain>
    </source>
</reference>
<dbReference type="AlphaFoldDB" id="E8TL69"/>
<dbReference type="EMBL" id="CP002447">
    <property type="protein sequence ID" value="ADV11493.1"/>
    <property type="molecule type" value="Genomic_DNA"/>
</dbReference>
<dbReference type="GO" id="GO:0006302">
    <property type="term" value="P:double-strand break repair"/>
    <property type="evidence" value="ECO:0007669"/>
    <property type="project" value="InterPro"/>
</dbReference>
<sequence>MKFYIESLYLWLNTEQRRSVTFLPNKVNVITGDSHTGKTAILDIVDYCMFASKHRISESIINENVAWYGLRIHVNDKVYTLARRAPAGKTTSSDYYFSSIGEVPDSVPIPNISESVLKKQLSADFGIDQDVKIPFGGRTLQTGSRVSLRYFLLFNTISQDIITHSDQFFDKQNEPRYQEALPRIFDIAVGIDTVENILKREKRTELERSLARLEKLTAKTQEKRDQFNAQLAETVARAKGYGLVADNTDADASVTALKRMVTERESGPDLYVSAQYEEISSQLYRVSRKIRGLRKFASEYGNHKVTLKETADSLQPVEYLMRNYEETVRTSVFDDILRNLSEGLQQIKDATARKTPLDSNISEIIKALESQREKLEKDLQALPAEMESFETDKDKYIFIGETKAKLELYGDLESEKVTDNSELIANLTAEIEDLAVSPVNDRQELFTSALDEAIQDYISLTKAALGNYGEYRSAFNYSEKKLHLRKPRTASTENVGSSSNHMFLHLFLFLGLHELVMRNDGIHVAPFLIIDQFSRPYWGEDDRKDGEGEKDVDQSDVAKVKLALELLDQFISTANEMGKEFQMIVFEHINPRYWDGLKNVHLVEIFRDGNALIPVSRAD</sequence>
<name>E8TL69_MESCW</name>
<dbReference type="GO" id="GO:0016887">
    <property type="term" value="F:ATP hydrolysis activity"/>
    <property type="evidence" value="ECO:0007669"/>
    <property type="project" value="InterPro"/>
</dbReference>
<dbReference type="HOGENOM" id="CLU_028585_0_0_5"/>
<dbReference type="PATRIC" id="fig|765698.3.peg.2820"/>
<dbReference type="InterPro" id="IPR027417">
    <property type="entry name" value="P-loop_NTPase"/>
</dbReference>
<feature type="coiled-coil region" evidence="1">
    <location>
        <begin position="358"/>
        <end position="392"/>
    </location>
</feature>
<dbReference type="GeneID" id="90989843"/>
<evidence type="ECO:0000313" key="3">
    <source>
        <dbReference type="EMBL" id="ADV11493.1"/>
    </source>
</evidence>
<dbReference type="KEGG" id="mci:Mesci_2346"/>
<dbReference type="RefSeq" id="WP_013530178.1">
    <property type="nucleotide sequence ID" value="NC_014923.1"/>
</dbReference>
<accession>E8TL69</accession>
<feature type="coiled-coil region" evidence="1">
    <location>
        <begin position="199"/>
        <end position="230"/>
    </location>
</feature>
<organism evidence="3 4">
    <name type="scientific">Mesorhizobium ciceri biovar biserrulae (strain HAMBI 2942 / LMG 23838 / WSM1271)</name>
    <dbReference type="NCBI Taxonomy" id="765698"/>
    <lineage>
        <taxon>Bacteria</taxon>
        <taxon>Pseudomonadati</taxon>
        <taxon>Pseudomonadota</taxon>
        <taxon>Alphaproteobacteria</taxon>
        <taxon>Hyphomicrobiales</taxon>
        <taxon>Phyllobacteriaceae</taxon>
        <taxon>Mesorhizobium</taxon>
    </lineage>
</organism>
<protein>
    <recommendedName>
        <fullName evidence="2">Rad50/SbcC-type AAA domain-containing protein</fullName>
    </recommendedName>
</protein>
<dbReference type="Proteomes" id="UP000007471">
    <property type="component" value="Chromosome"/>
</dbReference>
<evidence type="ECO:0000259" key="2">
    <source>
        <dbReference type="Pfam" id="PF13476"/>
    </source>
</evidence>
<dbReference type="Pfam" id="PF13476">
    <property type="entry name" value="AAA_23"/>
    <property type="match status" value="1"/>
</dbReference>
<dbReference type="InterPro" id="IPR022205">
    <property type="entry name" value="DUF3732"/>
</dbReference>
<dbReference type="Gene3D" id="3.40.50.300">
    <property type="entry name" value="P-loop containing nucleotide triphosphate hydrolases"/>
    <property type="match status" value="1"/>
</dbReference>
<dbReference type="OrthoDB" id="103556at2"/>
<proteinExistence type="predicted"/>
<feature type="domain" description="Rad50/SbcC-type AAA" evidence="2">
    <location>
        <begin position="20"/>
        <end position="225"/>
    </location>
</feature>
<dbReference type="eggNOG" id="COG0419">
    <property type="taxonomic scope" value="Bacteria"/>
</dbReference>
<keyword evidence="1" id="KW-0175">Coiled coil</keyword>